<keyword evidence="7" id="KW-0333">Golgi apparatus</keyword>
<dbReference type="GO" id="GO:0034067">
    <property type="term" value="P:protein localization to Golgi apparatus"/>
    <property type="evidence" value="ECO:0007669"/>
    <property type="project" value="TreeGrafter"/>
</dbReference>
<organism evidence="11 12">
    <name type="scientific">Gnomoniopsis smithogilvyi</name>
    <dbReference type="NCBI Taxonomy" id="1191159"/>
    <lineage>
        <taxon>Eukaryota</taxon>
        <taxon>Fungi</taxon>
        <taxon>Dikarya</taxon>
        <taxon>Ascomycota</taxon>
        <taxon>Pezizomycotina</taxon>
        <taxon>Sordariomycetes</taxon>
        <taxon>Sordariomycetidae</taxon>
        <taxon>Diaporthales</taxon>
        <taxon>Gnomoniaceae</taxon>
        <taxon>Gnomoniopsis</taxon>
    </lineage>
</organism>
<evidence type="ECO:0000256" key="3">
    <source>
        <dbReference type="ARBA" id="ARBA00022448"/>
    </source>
</evidence>
<reference evidence="11" key="1">
    <citation type="submission" date="2022-10" db="EMBL/GenBank/DDBJ databases">
        <title>Tapping the CABI collections for fungal endophytes: first genome assemblies for Collariella, Neodidymelliopsis, Ascochyta clinopodiicola, Didymella pomorum, Didymosphaeria variabile, Neocosmospora piperis and Neocucurbitaria cava.</title>
        <authorList>
            <person name="Hill R."/>
        </authorList>
    </citation>
    <scope>NUCLEOTIDE SEQUENCE</scope>
    <source>
        <strain evidence="11">IMI 355082</strain>
    </source>
</reference>
<evidence type="ECO:0000313" key="12">
    <source>
        <dbReference type="Proteomes" id="UP001140453"/>
    </source>
</evidence>
<dbReference type="GO" id="GO:0000139">
    <property type="term" value="C:Golgi membrane"/>
    <property type="evidence" value="ECO:0007669"/>
    <property type="project" value="UniProtKB-SubCell"/>
</dbReference>
<keyword evidence="12" id="KW-1185">Reference proteome</keyword>
<dbReference type="GO" id="GO:0043001">
    <property type="term" value="P:Golgi to plasma membrane protein transport"/>
    <property type="evidence" value="ECO:0007669"/>
    <property type="project" value="TreeGrafter"/>
</dbReference>
<evidence type="ECO:0000256" key="7">
    <source>
        <dbReference type="ARBA" id="ARBA00023034"/>
    </source>
</evidence>
<feature type="region of interest" description="Disordered" evidence="9">
    <location>
        <begin position="161"/>
        <end position="229"/>
    </location>
</feature>
<dbReference type="Proteomes" id="UP001140453">
    <property type="component" value="Unassembled WGS sequence"/>
</dbReference>
<evidence type="ECO:0000256" key="1">
    <source>
        <dbReference type="ARBA" id="ARBA00004653"/>
    </source>
</evidence>
<dbReference type="OrthoDB" id="542931at2759"/>
<keyword evidence="3" id="KW-0813">Transport</keyword>
<sequence length="229" mass="24136">MARRRRPPRPGALTELPPLKILSQILALQALYYICAFVLMLFSALVSGRGFKLDLVLGWSAVRADTTQGWLNAFMWILDGGLFMSVAMVLIVIRSKLVLDFALTTHFLHLLTVSLVSGQVPRNFFWYVTMTASSAVGVALGIWGCQYRELRPVFFGGQQGGGGGGGGGGQNTANGSAGTGANGEGSSGAADGISAGDEEQGFSRGRGRGRGRDGAGEYEMVKMNGQAAP</sequence>
<evidence type="ECO:0008006" key="13">
    <source>
        <dbReference type="Google" id="ProtNLM"/>
    </source>
</evidence>
<feature type="compositionally biased region" description="Gly residues" evidence="9">
    <location>
        <begin position="161"/>
        <end position="170"/>
    </location>
</feature>
<feature type="transmembrane region" description="Helical" evidence="10">
    <location>
        <begin position="73"/>
        <end position="93"/>
    </location>
</feature>
<dbReference type="AlphaFoldDB" id="A0A9W8YLF7"/>
<evidence type="ECO:0000256" key="4">
    <source>
        <dbReference type="ARBA" id="ARBA00022692"/>
    </source>
</evidence>
<feature type="compositionally biased region" description="Gly residues" evidence="9">
    <location>
        <begin position="177"/>
        <end position="186"/>
    </location>
</feature>
<dbReference type="Pfam" id="PF09801">
    <property type="entry name" value="SYS1"/>
    <property type="match status" value="1"/>
</dbReference>
<proteinExistence type="inferred from homology"/>
<comment type="caution">
    <text evidence="11">The sequence shown here is derived from an EMBL/GenBank/DDBJ whole genome shotgun (WGS) entry which is preliminary data.</text>
</comment>
<comment type="similarity">
    <text evidence="2">Belongs to the SYS1 family.</text>
</comment>
<evidence type="ECO:0000313" key="11">
    <source>
        <dbReference type="EMBL" id="KAJ4387684.1"/>
    </source>
</evidence>
<evidence type="ECO:0000256" key="10">
    <source>
        <dbReference type="SAM" id="Phobius"/>
    </source>
</evidence>
<evidence type="ECO:0000256" key="5">
    <source>
        <dbReference type="ARBA" id="ARBA00022927"/>
    </source>
</evidence>
<keyword evidence="5" id="KW-0653">Protein transport</keyword>
<dbReference type="GO" id="GO:0006895">
    <property type="term" value="P:Golgi to endosome transport"/>
    <property type="evidence" value="ECO:0007669"/>
    <property type="project" value="TreeGrafter"/>
</dbReference>
<protein>
    <recommendedName>
        <fullName evidence="13">Integral membrane protein</fullName>
    </recommendedName>
</protein>
<dbReference type="InterPro" id="IPR019185">
    <property type="entry name" value="Integral_membrane_SYS1-rel"/>
</dbReference>
<accession>A0A9W8YLF7</accession>
<name>A0A9W8YLF7_9PEZI</name>
<keyword evidence="4 10" id="KW-0812">Transmembrane</keyword>
<evidence type="ECO:0000256" key="9">
    <source>
        <dbReference type="SAM" id="MobiDB-lite"/>
    </source>
</evidence>
<evidence type="ECO:0000256" key="6">
    <source>
        <dbReference type="ARBA" id="ARBA00022989"/>
    </source>
</evidence>
<evidence type="ECO:0000256" key="8">
    <source>
        <dbReference type="ARBA" id="ARBA00023136"/>
    </source>
</evidence>
<gene>
    <name evidence="11" type="ORF">N0V93_008282</name>
</gene>
<feature type="transmembrane region" description="Helical" evidence="10">
    <location>
        <begin position="98"/>
        <end position="118"/>
    </location>
</feature>
<keyword evidence="6 10" id="KW-1133">Transmembrane helix</keyword>
<feature type="transmembrane region" description="Helical" evidence="10">
    <location>
        <begin position="21"/>
        <end position="46"/>
    </location>
</feature>
<comment type="subcellular location">
    <subcellularLocation>
        <location evidence="1">Golgi apparatus membrane</location>
        <topology evidence="1">Multi-pass membrane protein</topology>
    </subcellularLocation>
</comment>
<dbReference type="PANTHER" id="PTHR12952">
    <property type="entry name" value="SYS1"/>
    <property type="match status" value="1"/>
</dbReference>
<feature type="transmembrane region" description="Helical" evidence="10">
    <location>
        <begin position="124"/>
        <end position="145"/>
    </location>
</feature>
<keyword evidence="8 10" id="KW-0472">Membrane</keyword>
<dbReference type="GO" id="GO:0005829">
    <property type="term" value="C:cytosol"/>
    <property type="evidence" value="ECO:0007669"/>
    <property type="project" value="GOC"/>
</dbReference>
<evidence type="ECO:0000256" key="2">
    <source>
        <dbReference type="ARBA" id="ARBA00008160"/>
    </source>
</evidence>
<dbReference type="GO" id="GO:0005802">
    <property type="term" value="C:trans-Golgi network"/>
    <property type="evidence" value="ECO:0007669"/>
    <property type="project" value="TreeGrafter"/>
</dbReference>
<dbReference type="EMBL" id="JAPEVB010000005">
    <property type="protein sequence ID" value="KAJ4387684.1"/>
    <property type="molecule type" value="Genomic_DNA"/>
</dbReference>
<dbReference type="PANTHER" id="PTHR12952:SF0">
    <property type="entry name" value="PROTEIN SYS1 HOMOLOG"/>
    <property type="match status" value="1"/>
</dbReference>